<dbReference type="GO" id="GO:0004867">
    <property type="term" value="F:serine-type endopeptidase inhibitor activity"/>
    <property type="evidence" value="ECO:0007669"/>
    <property type="project" value="InterPro"/>
</dbReference>
<dbReference type="Gene3D" id="2.30.39.10">
    <property type="entry name" value="Alpha-1-antitrypsin, domain 1"/>
    <property type="match status" value="1"/>
</dbReference>
<evidence type="ECO:0000313" key="5">
    <source>
        <dbReference type="EMBL" id="CAL5984896.1"/>
    </source>
</evidence>
<evidence type="ECO:0000256" key="1">
    <source>
        <dbReference type="ARBA" id="ARBA00009500"/>
    </source>
</evidence>
<dbReference type="Gene3D" id="3.30.497.10">
    <property type="entry name" value="Antithrombin, subunit I, domain 2"/>
    <property type="match status" value="1"/>
</dbReference>
<keyword evidence="6" id="KW-1185">Reference proteome</keyword>
<reference evidence="5 6" key="2">
    <citation type="submission" date="2024-07" db="EMBL/GenBank/DDBJ databases">
        <authorList>
            <person name="Akdeniz Z."/>
        </authorList>
    </citation>
    <scope>NUCLEOTIDE SEQUENCE [LARGE SCALE GENOMIC DNA]</scope>
</reference>
<evidence type="ECO:0000313" key="4">
    <source>
        <dbReference type="EMBL" id="CAI9978945.1"/>
    </source>
</evidence>
<evidence type="ECO:0000259" key="3">
    <source>
        <dbReference type="SMART" id="SM00093"/>
    </source>
</evidence>
<dbReference type="PANTHER" id="PTHR11461">
    <property type="entry name" value="SERINE PROTEASE INHIBITOR, SERPIN"/>
    <property type="match status" value="1"/>
</dbReference>
<dbReference type="EMBL" id="CATOUU010001186">
    <property type="protein sequence ID" value="CAI9978945.1"/>
    <property type="molecule type" value="Genomic_DNA"/>
</dbReference>
<dbReference type="InterPro" id="IPR042185">
    <property type="entry name" value="Serpin_sf_2"/>
</dbReference>
<dbReference type="Proteomes" id="UP001642409">
    <property type="component" value="Unassembled WGS sequence"/>
</dbReference>
<dbReference type="InterPro" id="IPR036186">
    <property type="entry name" value="Serpin_sf"/>
</dbReference>
<name>A0AA86RJ61_9EUKA</name>
<dbReference type="SUPFAM" id="SSF56574">
    <property type="entry name" value="Serpins"/>
    <property type="match status" value="1"/>
</dbReference>
<organism evidence="4">
    <name type="scientific">Hexamita inflata</name>
    <dbReference type="NCBI Taxonomy" id="28002"/>
    <lineage>
        <taxon>Eukaryota</taxon>
        <taxon>Metamonada</taxon>
        <taxon>Diplomonadida</taxon>
        <taxon>Hexamitidae</taxon>
        <taxon>Hexamitinae</taxon>
        <taxon>Hexamita</taxon>
    </lineage>
</organism>
<dbReference type="SMART" id="SM00093">
    <property type="entry name" value="SERPIN"/>
    <property type="match status" value="1"/>
</dbReference>
<accession>A0AA86RJ61</accession>
<dbReference type="InterPro" id="IPR042178">
    <property type="entry name" value="Serpin_sf_1"/>
</dbReference>
<gene>
    <name evidence="4" type="ORF">HINF_LOCUS66590</name>
    <name evidence="5" type="ORF">HINF_LOCUS8357</name>
</gene>
<evidence type="ECO:0000256" key="2">
    <source>
        <dbReference type="RuleBase" id="RU000411"/>
    </source>
</evidence>
<dbReference type="AlphaFoldDB" id="A0AA86RJ61"/>
<dbReference type="Pfam" id="PF00079">
    <property type="entry name" value="Serpin"/>
    <property type="match status" value="1"/>
</dbReference>
<feature type="domain" description="Serpin" evidence="3">
    <location>
        <begin position="15"/>
        <end position="299"/>
    </location>
</feature>
<dbReference type="InterPro" id="IPR023796">
    <property type="entry name" value="Serpin_dom"/>
</dbReference>
<comment type="similarity">
    <text evidence="1 2">Belongs to the serpin family.</text>
</comment>
<proteinExistence type="inferred from homology"/>
<reference evidence="4" key="1">
    <citation type="submission" date="2023-06" db="EMBL/GenBank/DDBJ databases">
        <authorList>
            <person name="Kurt Z."/>
        </authorList>
    </citation>
    <scope>NUCLEOTIDE SEQUENCE</scope>
</reference>
<dbReference type="InterPro" id="IPR000215">
    <property type="entry name" value="Serpin_fam"/>
</dbReference>
<evidence type="ECO:0000313" key="6">
    <source>
        <dbReference type="Proteomes" id="UP001642409"/>
    </source>
</evidence>
<dbReference type="EMBL" id="CAXDID020000017">
    <property type="protein sequence ID" value="CAL5984896.1"/>
    <property type="molecule type" value="Genomic_DNA"/>
</dbReference>
<sequence>MQTLNSHTEKVKDLIDFTAQSTSYSPFSLMHALLLLTYCSDDESIDQLTKSMQITKQELLDFSNELQQDKSIAIASNIFSKNIGGVNSAFKKLMKRTFGFTPEKLKSASQVNKWCAKHTNNRIDHLLDSVDFEAILLSAIHFKADWSIPFDSFNTQVKPFSSFTQNISKNMMDMTKHLLFAETSTAFIVNLAYSNSNLSAQIILPKYLSKSDFVDSLKNENVNPVFEGFEDPIFLGGRLCHKDWAMSSQILKYQLITLSLTQFAYLLVKCIYQKRQIFFEASEDDIHDNQLINQLINDARGYFWPHTIIKLNIMNKLQIQVNDNVGENCQQEYNISYV</sequence>
<comment type="caution">
    <text evidence="4">The sequence shown here is derived from an EMBL/GenBank/DDBJ whole genome shotgun (WGS) entry which is preliminary data.</text>
</comment>
<dbReference type="PANTHER" id="PTHR11461:SF211">
    <property type="entry name" value="GH10112P-RELATED"/>
    <property type="match status" value="1"/>
</dbReference>
<dbReference type="GO" id="GO:0005615">
    <property type="term" value="C:extracellular space"/>
    <property type="evidence" value="ECO:0007669"/>
    <property type="project" value="InterPro"/>
</dbReference>
<protein>
    <submittedName>
        <fullName evidence="4">Serpin 1</fullName>
    </submittedName>
    <submittedName>
        <fullName evidence="5">Serpin_1</fullName>
    </submittedName>
</protein>